<feature type="chain" id="PRO_5032923906" evidence="2">
    <location>
        <begin position="33"/>
        <end position="276"/>
    </location>
</feature>
<evidence type="ECO:0000256" key="1">
    <source>
        <dbReference type="ARBA" id="ARBA00022729"/>
    </source>
</evidence>
<accession>A0A840SAM9</accession>
<dbReference type="Gene3D" id="3.40.190.10">
    <property type="entry name" value="Periplasmic binding protein-like II"/>
    <property type="match status" value="2"/>
</dbReference>
<dbReference type="PANTHER" id="PTHR35936:SF38">
    <property type="entry name" value="GLUTAMINE-BINDING PERIPLASMIC PROTEIN"/>
    <property type="match status" value="1"/>
</dbReference>
<organism evidence="4 5">
    <name type="scientific">Inhella inkyongensis</name>
    <dbReference type="NCBI Taxonomy" id="392593"/>
    <lineage>
        <taxon>Bacteria</taxon>
        <taxon>Pseudomonadati</taxon>
        <taxon>Pseudomonadota</taxon>
        <taxon>Betaproteobacteria</taxon>
        <taxon>Burkholderiales</taxon>
        <taxon>Sphaerotilaceae</taxon>
        <taxon>Inhella</taxon>
    </lineage>
</organism>
<dbReference type="SMART" id="SM00062">
    <property type="entry name" value="PBPb"/>
    <property type="match status" value="1"/>
</dbReference>
<evidence type="ECO:0000256" key="2">
    <source>
        <dbReference type="SAM" id="SignalP"/>
    </source>
</evidence>
<gene>
    <name evidence="4" type="ORF">HNQ51_002758</name>
</gene>
<evidence type="ECO:0000313" key="5">
    <source>
        <dbReference type="Proteomes" id="UP000554837"/>
    </source>
</evidence>
<protein>
    <submittedName>
        <fullName evidence="4">ABC-type amino acid transport substrate-binding protein</fullName>
    </submittedName>
</protein>
<keyword evidence="5" id="KW-1185">Reference proteome</keyword>
<dbReference type="AlphaFoldDB" id="A0A840SAM9"/>
<feature type="signal peptide" evidence="2">
    <location>
        <begin position="1"/>
        <end position="32"/>
    </location>
</feature>
<dbReference type="SUPFAM" id="SSF53850">
    <property type="entry name" value="Periplasmic binding protein-like II"/>
    <property type="match status" value="1"/>
</dbReference>
<proteinExistence type="predicted"/>
<keyword evidence="1 2" id="KW-0732">Signal</keyword>
<evidence type="ECO:0000259" key="3">
    <source>
        <dbReference type="SMART" id="SM00062"/>
    </source>
</evidence>
<dbReference type="EMBL" id="JACHHO010000004">
    <property type="protein sequence ID" value="MBB5205439.1"/>
    <property type="molecule type" value="Genomic_DNA"/>
</dbReference>
<dbReference type="RefSeq" id="WP_138856629.1">
    <property type="nucleotide sequence ID" value="NZ_CP040709.1"/>
</dbReference>
<dbReference type="Proteomes" id="UP000554837">
    <property type="component" value="Unassembled WGS sequence"/>
</dbReference>
<evidence type="ECO:0000313" key="4">
    <source>
        <dbReference type="EMBL" id="MBB5205439.1"/>
    </source>
</evidence>
<dbReference type="PANTHER" id="PTHR35936">
    <property type="entry name" value="MEMBRANE-BOUND LYTIC MUREIN TRANSGLYCOSYLASE F"/>
    <property type="match status" value="1"/>
</dbReference>
<sequence>MVGQSRWISLFRKARAALARAALALAFAFALAFGAGPGIAPAWSAEPHTLRIGTGNFPPYFNERGTDGLFNDLIREVFALMPQFQLQLVPQMSNYRLVRALNSGAIDGVANIFSGTQIQGCRTDPVFRFTDVAISRADSRLVVDKLDDLAGKRIVTYQGAKEFLGQDFARAVASDSTQYRETPQPLMQVHALTQGTADLSIGDLYIFLHGLKTRADPSVQAGHFTIHRLFPDSYSYMAFREKRHCEAFNSALAQLRKSGAYDALYDKHLKALRPGD</sequence>
<feature type="domain" description="Solute-binding protein family 3/N-terminal" evidence="3">
    <location>
        <begin position="49"/>
        <end position="272"/>
    </location>
</feature>
<dbReference type="Pfam" id="PF00497">
    <property type="entry name" value="SBP_bac_3"/>
    <property type="match status" value="1"/>
</dbReference>
<comment type="caution">
    <text evidence="4">The sequence shown here is derived from an EMBL/GenBank/DDBJ whole genome shotgun (WGS) entry which is preliminary data.</text>
</comment>
<dbReference type="InterPro" id="IPR001638">
    <property type="entry name" value="Solute-binding_3/MltF_N"/>
</dbReference>
<reference evidence="4 5" key="1">
    <citation type="submission" date="2020-08" db="EMBL/GenBank/DDBJ databases">
        <title>Genomic Encyclopedia of Type Strains, Phase IV (KMG-IV): sequencing the most valuable type-strain genomes for metagenomic binning, comparative biology and taxonomic classification.</title>
        <authorList>
            <person name="Goeker M."/>
        </authorList>
    </citation>
    <scope>NUCLEOTIDE SEQUENCE [LARGE SCALE GENOMIC DNA]</scope>
    <source>
        <strain evidence="4 5">DSM 23958</strain>
    </source>
</reference>
<name>A0A840SAM9_9BURK</name>
<dbReference type="OrthoDB" id="245568at2"/>